<dbReference type="PROSITE" id="PS50011">
    <property type="entry name" value="PROTEIN_KINASE_DOM"/>
    <property type="match status" value="1"/>
</dbReference>
<accession>A0A366DN81</accession>
<keyword evidence="5 13" id="KW-0418">Kinase</keyword>
<keyword evidence="6 9" id="KW-0067">ATP-binding</keyword>
<reference evidence="13 14" key="1">
    <citation type="submission" date="2018-06" db="EMBL/GenBank/DDBJ databases">
        <title>Genomic Encyclopedia of Type Strains, Phase IV (KMG-IV): sequencing the most valuable type-strain genomes for metagenomic binning, comparative biology and taxonomic classification.</title>
        <authorList>
            <person name="Goeker M."/>
        </authorList>
    </citation>
    <scope>NUCLEOTIDE SEQUENCE [LARGE SCALE GENOMIC DNA]</scope>
    <source>
        <strain evidence="13 14">DSM 44599</strain>
    </source>
</reference>
<name>A0A366DN81_9NOCA</name>
<dbReference type="GO" id="GO:0045717">
    <property type="term" value="P:negative regulation of fatty acid biosynthetic process"/>
    <property type="evidence" value="ECO:0007669"/>
    <property type="project" value="UniProtKB-ARBA"/>
</dbReference>
<feature type="binding site" evidence="9">
    <location>
        <position position="54"/>
    </location>
    <ligand>
        <name>ATP</name>
        <dbReference type="ChEBI" id="CHEBI:30616"/>
    </ligand>
</feature>
<dbReference type="GO" id="GO:0004674">
    <property type="term" value="F:protein serine/threonine kinase activity"/>
    <property type="evidence" value="ECO:0007669"/>
    <property type="project" value="UniProtKB-KW"/>
</dbReference>
<keyword evidence="11" id="KW-1133">Transmembrane helix</keyword>
<dbReference type="AlphaFoldDB" id="A0A366DN81"/>
<dbReference type="Gene3D" id="3.30.200.20">
    <property type="entry name" value="Phosphorylase Kinase, domain 1"/>
    <property type="match status" value="1"/>
</dbReference>
<evidence type="ECO:0000313" key="13">
    <source>
        <dbReference type="EMBL" id="RBO91532.1"/>
    </source>
</evidence>
<organism evidence="13 14">
    <name type="scientific">Nocardia puris</name>
    <dbReference type="NCBI Taxonomy" id="208602"/>
    <lineage>
        <taxon>Bacteria</taxon>
        <taxon>Bacillati</taxon>
        <taxon>Actinomycetota</taxon>
        <taxon>Actinomycetes</taxon>
        <taxon>Mycobacteriales</taxon>
        <taxon>Nocardiaceae</taxon>
        <taxon>Nocardia</taxon>
    </lineage>
</organism>
<dbReference type="PANTHER" id="PTHR43289">
    <property type="entry name" value="MITOGEN-ACTIVATED PROTEIN KINASE KINASE KINASE 20-RELATED"/>
    <property type="match status" value="1"/>
</dbReference>
<dbReference type="Pfam" id="PF00069">
    <property type="entry name" value="Pkinase"/>
    <property type="match status" value="1"/>
</dbReference>
<dbReference type="Proteomes" id="UP000252586">
    <property type="component" value="Unassembled WGS sequence"/>
</dbReference>
<keyword evidence="4 9" id="KW-0547">Nucleotide-binding</keyword>
<keyword evidence="11" id="KW-0812">Transmembrane</keyword>
<dbReference type="Gene3D" id="1.10.510.10">
    <property type="entry name" value="Transferase(Phosphotransferase) domain 1"/>
    <property type="match status" value="1"/>
</dbReference>
<evidence type="ECO:0000256" key="11">
    <source>
        <dbReference type="SAM" id="Phobius"/>
    </source>
</evidence>
<keyword evidence="14" id="KW-1185">Reference proteome</keyword>
<sequence length="492" mass="52233">MDLPLESVDVAPAQSLRPGSVFAGYRIEGLVGAGGMGSVYSAHHPRLPRMVALKLLHPSFAADPVFRGRFEREAQLAGRLDHPNIVAIHDRGQEGEQLWIAMQYIQGGDADSLARGGPLPPARALHIARETANALDHAHAAGLLHRDVKPANILLRAPSAPGAPEQVLLTDFGIAKSADEVGSLTQTGTLLATLRYAAPEQLSGGELGPRTDQYSLACTLFHLLAGRPPFTADTAAGVIGAHLMQPVPRISTLRPDLPPALDAVFERAMAKNPEHRFPSCAAMAAAASAAFDPPRAPLPPTPPPSRKRRWLLALGAVAAVLAVAGAGAFALRPDETPTTTTTSTPPPTTSTAPDPWAAGRDTVALFPDLLPAGPDTVGYRDLRCSFATKNPGAVWEHGFNCTDRQGLELQVLQHDSAATVDRYVATLEQGATETLTSRYGEPLTVRKFNGSTGPWILVRFGAAPRSSVLLQVFEKGSSHQEVIDEWLRSAPL</sequence>
<dbReference type="GO" id="GO:0005524">
    <property type="term" value="F:ATP binding"/>
    <property type="evidence" value="ECO:0007669"/>
    <property type="project" value="UniProtKB-UniRule"/>
</dbReference>
<keyword evidence="3" id="KW-0808">Transferase</keyword>
<keyword evidence="11" id="KW-0472">Membrane</keyword>
<evidence type="ECO:0000256" key="6">
    <source>
        <dbReference type="ARBA" id="ARBA00022840"/>
    </source>
</evidence>
<evidence type="ECO:0000259" key="12">
    <source>
        <dbReference type="PROSITE" id="PS50011"/>
    </source>
</evidence>
<dbReference type="PROSITE" id="PS00108">
    <property type="entry name" value="PROTEIN_KINASE_ST"/>
    <property type="match status" value="1"/>
</dbReference>
<feature type="region of interest" description="Disordered" evidence="10">
    <location>
        <begin position="332"/>
        <end position="358"/>
    </location>
</feature>
<feature type="transmembrane region" description="Helical" evidence="11">
    <location>
        <begin position="310"/>
        <end position="331"/>
    </location>
</feature>
<evidence type="ECO:0000313" key="14">
    <source>
        <dbReference type="Proteomes" id="UP000252586"/>
    </source>
</evidence>
<evidence type="ECO:0000256" key="3">
    <source>
        <dbReference type="ARBA" id="ARBA00022679"/>
    </source>
</evidence>
<dbReference type="PANTHER" id="PTHR43289:SF6">
    <property type="entry name" value="SERINE_THREONINE-PROTEIN KINASE NEKL-3"/>
    <property type="match status" value="1"/>
</dbReference>
<evidence type="ECO:0000256" key="7">
    <source>
        <dbReference type="ARBA" id="ARBA00047899"/>
    </source>
</evidence>
<evidence type="ECO:0000256" key="8">
    <source>
        <dbReference type="ARBA" id="ARBA00048679"/>
    </source>
</evidence>
<evidence type="ECO:0000256" key="4">
    <source>
        <dbReference type="ARBA" id="ARBA00022741"/>
    </source>
</evidence>
<dbReference type="SUPFAM" id="SSF56112">
    <property type="entry name" value="Protein kinase-like (PK-like)"/>
    <property type="match status" value="1"/>
</dbReference>
<dbReference type="EMBL" id="QNRE01000004">
    <property type="protein sequence ID" value="RBO91532.1"/>
    <property type="molecule type" value="Genomic_DNA"/>
</dbReference>
<comment type="catalytic activity">
    <reaction evidence="7">
        <text>L-threonyl-[protein] + ATP = O-phospho-L-threonyl-[protein] + ADP + H(+)</text>
        <dbReference type="Rhea" id="RHEA:46608"/>
        <dbReference type="Rhea" id="RHEA-COMP:11060"/>
        <dbReference type="Rhea" id="RHEA-COMP:11605"/>
        <dbReference type="ChEBI" id="CHEBI:15378"/>
        <dbReference type="ChEBI" id="CHEBI:30013"/>
        <dbReference type="ChEBI" id="CHEBI:30616"/>
        <dbReference type="ChEBI" id="CHEBI:61977"/>
        <dbReference type="ChEBI" id="CHEBI:456216"/>
        <dbReference type="EC" id="2.7.11.1"/>
    </reaction>
</comment>
<evidence type="ECO:0000256" key="10">
    <source>
        <dbReference type="SAM" id="MobiDB-lite"/>
    </source>
</evidence>
<dbReference type="InterPro" id="IPR000719">
    <property type="entry name" value="Prot_kinase_dom"/>
</dbReference>
<proteinExistence type="predicted"/>
<comment type="caution">
    <text evidence="13">The sequence shown here is derived from an EMBL/GenBank/DDBJ whole genome shotgun (WGS) entry which is preliminary data.</text>
</comment>
<evidence type="ECO:0000256" key="5">
    <source>
        <dbReference type="ARBA" id="ARBA00022777"/>
    </source>
</evidence>
<dbReference type="CDD" id="cd14014">
    <property type="entry name" value="STKc_PknB_like"/>
    <property type="match status" value="1"/>
</dbReference>
<dbReference type="STRING" id="1210090.GCA_001613185_00704"/>
<evidence type="ECO:0000256" key="2">
    <source>
        <dbReference type="ARBA" id="ARBA00022527"/>
    </source>
</evidence>
<comment type="catalytic activity">
    <reaction evidence="8">
        <text>L-seryl-[protein] + ATP = O-phospho-L-seryl-[protein] + ADP + H(+)</text>
        <dbReference type="Rhea" id="RHEA:17989"/>
        <dbReference type="Rhea" id="RHEA-COMP:9863"/>
        <dbReference type="Rhea" id="RHEA-COMP:11604"/>
        <dbReference type="ChEBI" id="CHEBI:15378"/>
        <dbReference type="ChEBI" id="CHEBI:29999"/>
        <dbReference type="ChEBI" id="CHEBI:30616"/>
        <dbReference type="ChEBI" id="CHEBI:83421"/>
        <dbReference type="ChEBI" id="CHEBI:456216"/>
        <dbReference type="EC" id="2.7.11.1"/>
    </reaction>
</comment>
<dbReference type="InterPro" id="IPR011009">
    <property type="entry name" value="Kinase-like_dom_sf"/>
</dbReference>
<feature type="domain" description="Protein kinase" evidence="12">
    <location>
        <begin position="25"/>
        <end position="291"/>
    </location>
</feature>
<evidence type="ECO:0000256" key="1">
    <source>
        <dbReference type="ARBA" id="ARBA00012513"/>
    </source>
</evidence>
<dbReference type="EC" id="2.7.11.1" evidence="1"/>
<dbReference type="SMART" id="SM00220">
    <property type="entry name" value="S_TKc"/>
    <property type="match status" value="1"/>
</dbReference>
<evidence type="ECO:0000256" key="9">
    <source>
        <dbReference type="PROSITE-ProRule" id="PRU10141"/>
    </source>
</evidence>
<dbReference type="RefSeq" id="WP_232331617.1">
    <property type="nucleotide sequence ID" value="NZ_CP107943.1"/>
</dbReference>
<dbReference type="InterPro" id="IPR008271">
    <property type="entry name" value="Ser/Thr_kinase_AS"/>
</dbReference>
<gene>
    <name evidence="13" type="ORF">DFR74_104235</name>
</gene>
<feature type="compositionally biased region" description="Low complexity" evidence="10">
    <location>
        <begin position="332"/>
        <end position="343"/>
    </location>
</feature>
<dbReference type="FunFam" id="3.30.200.20:FF:000035">
    <property type="entry name" value="Serine/threonine protein kinase Stk1"/>
    <property type="match status" value="1"/>
</dbReference>
<dbReference type="FunFam" id="1.10.510.10:FF:000021">
    <property type="entry name" value="Serine/threonine protein kinase"/>
    <property type="match status" value="1"/>
</dbReference>
<protein>
    <recommendedName>
        <fullName evidence="1">non-specific serine/threonine protein kinase</fullName>
        <ecNumber evidence="1">2.7.11.1</ecNumber>
    </recommendedName>
</protein>
<dbReference type="InterPro" id="IPR017441">
    <property type="entry name" value="Protein_kinase_ATP_BS"/>
</dbReference>
<keyword evidence="2" id="KW-0723">Serine/threonine-protein kinase</keyword>
<dbReference type="PROSITE" id="PS00107">
    <property type="entry name" value="PROTEIN_KINASE_ATP"/>
    <property type="match status" value="1"/>
</dbReference>